<evidence type="ECO:0000256" key="1">
    <source>
        <dbReference type="SAM" id="MobiDB-lite"/>
    </source>
</evidence>
<dbReference type="InterPro" id="IPR050336">
    <property type="entry name" value="Chromosome_partition/occlusion"/>
</dbReference>
<evidence type="ECO:0000313" key="4">
    <source>
        <dbReference type="Proteomes" id="UP000388235"/>
    </source>
</evidence>
<evidence type="ECO:0000313" key="3">
    <source>
        <dbReference type="EMBL" id="QGG80641.1"/>
    </source>
</evidence>
<dbReference type="SUPFAM" id="SSF109709">
    <property type="entry name" value="KorB DNA-binding domain-like"/>
    <property type="match status" value="1"/>
</dbReference>
<organism evidence="3 4">
    <name type="scientific">Litorivicinus lipolyticus</name>
    <dbReference type="NCBI Taxonomy" id="418701"/>
    <lineage>
        <taxon>Bacteria</taxon>
        <taxon>Pseudomonadati</taxon>
        <taxon>Pseudomonadota</taxon>
        <taxon>Gammaproteobacteria</taxon>
        <taxon>Oceanospirillales</taxon>
        <taxon>Litorivicinaceae</taxon>
        <taxon>Litorivicinus</taxon>
    </lineage>
</organism>
<feature type="region of interest" description="Disordered" evidence="1">
    <location>
        <begin position="213"/>
        <end position="233"/>
    </location>
</feature>
<sequence>MMTGTPDSVTLVPIDKIEILNSRDRNMKVFEEIVDNIRTIGLKKPITVTERHTEGEEEPSYLLVCGEGRMNAFRILGETHIPALVIDVNDEDAFIMSLAENIARRGYRPLEILADIEVLRNRGYSADIIIEKTGLSSKYVKDIVFLLEKGEERLIEGVQRGAIPLTTALEIARANENSESEEANLGDMLQEAYENGHLKGRQIIEAKRLIEKRTTHGSGSPNSDQMRPPKSSYSLVRTYQREVERQRKMVLKAEHAHQRLLLVVQGLKKLFADEHFVNLLRAEGLDTLPKYLADRIETYIAPTTDENPNSDNSESTEGVTA</sequence>
<feature type="compositionally biased region" description="Polar residues" evidence="1">
    <location>
        <begin position="216"/>
        <end position="233"/>
    </location>
</feature>
<dbReference type="SUPFAM" id="SSF110849">
    <property type="entry name" value="ParB/Sulfiredoxin"/>
    <property type="match status" value="1"/>
</dbReference>
<protein>
    <submittedName>
        <fullName evidence="3">Chromosome partitioning protein ParB</fullName>
    </submittedName>
</protein>
<dbReference type="AlphaFoldDB" id="A0A5Q2QE46"/>
<keyword evidence="4" id="KW-1185">Reference proteome</keyword>
<dbReference type="InterPro" id="IPR003115">
    <property type="entry name" value="ParB_N"/>
</dbReference>
<dbReference type="PANTHER" id="PTHR33375">
    <property type="entry name" value="CHROMOSOME-PARTITIONING PROTEIN PARB-RELATED"/>
    <property type="match status" value="1"/>
</dbReference>
<dbReference type="EMBL" id="CP045871">
    <property type="protein sequence ID" value="QGG80641.1"/>
    <property type="molecule type" value="Genomic_DNA"/>
</dbReference>
<dbReference type="Proteomes" id="UP000388235">
    <property type="component" value="Chromosome"/>
</dbReference>
<dbReference type="CDD" id="cd16411">
    <property type="entry name" value="ParB_N_like"/>
    <property type="match status" value="1"/>
</dbReference>
<feature type="compositionally biased region" description="Polar residues" evidence="1">
    <location>
        <begin position="304"/>
        <end position="321"/>
    </location>
</feature>
<dbReference type="Pfam" id="PF07506">
    <property type="entry name" value="RepB"/>
    <property type="match status" value="1"/>
</dbReference>
<dbReference type="Pfam" id="PF02195">
    <property type="entry name" value="ParB_N"/>
    <property type="match status" value="1"/>
</dbReference>
<dbReference type="SMART" id="SM00470">
    <property type="entry name" value="ParB"/>
    <property type="match status" value="1"/>
</dbReference>
<evidence type="ECO:0000259" key="2">
    <source>
        <dbReference type="SMART" id="SM00470"/>
    </source>
</evidence>
<dbReference type="GO" id="GO:0005694">
    <property type="term" value="C:chromosome"/>
    <property type="evidence" value="ECO:0007669"/>
    <property type="project" value="TreeGrafter"/>
</dbReference>
<dbReference type="KEGG" id="llp:GH975_08695"/>
<dbReference type="RefSeq" id="WP_153714145.1">
    <property type="nucleotide sequence ID" value="NZ_CP045871.1"/>
</dbReference>
<dbReference type="InterPro" id="IPR036086">
    <property type="entry name" value="ParB/Sulfiredoxin_sf"/>
</dbReference>
<proteinExistence type="predicted"/>
<feature type="domain" description="ParB-like N-terminal" evidence="2">
    <location>
        <begin position="10"/>
        <end position="102"/>
    </location>
</feature>
<dbReference type="Gene3D" id="1.10.10.2830">
    <property type="match status" value="1"/>
</dbReference>
<dbReference type="OrthoDB" id="248048at2"/>
<dbReference type="Gene3D" id="3.90.1530.30">
    <property type="match status" value="1"/>
</dbReference>
<accession>A0A5Q2QE46</accession>
<gene>
    <name evidence="3" type="ORF">GH975_08695</name>
</gene>
<dbReference type="InterPro" id="IPR011111">
    <property type="entry name" value="Plasmid_RepB"/>
</dbReference>
<reference evidence="3 4" key="1">
    <citation type="submission" date="2019-11" db="EMBL/GenBank/DDBJ databases">
        <authorList>
            <person name="Khan S.A."/>
            <person name="Jeon C.O."/>
            <person name="Chun B.H."/>
        </authorList>
    </citation>
    <scope>NUCLEOTIDE SEQUENCE [LARGE SCALE GENOMIC DNA]</scope>
    <source>
        <strain evidence="3 4">IMCC 1097</strain>
    </source>
</reference>
<feature type="region of interest" description="Disordered" evidence="1">
    <location>
        <begin position="302"/>
        <end position="321"/>
    </location>
</feature>
<name>A0A5Q2QE46_9GAMM</name>
<dbReference type="GO" id="GO:0007059">
    <property type="term" value="P:chromosome segregation"/>
    <property type="evidence" value="ECO:0007669"/>
    <property type="project" value="TreeGrafter"/>
</dbReference>
<dbReference type="PANTHER" id="PTHR33375:SF1">
    <property type="entry name" value="CHROMOSOME-PARTITIONING PROTEIN PARB-RELATED"/>
    <property type="match status" value="1"/>
</dbReference>